<dbReference type="PROSITE" id="PS50042">
    <property type="entry name" value="CNMP_BINDING_3"/>
    <property type="match status" value="2"/>
</dbReference>
<feature type="compositionally biased region" description="Polar residues" evidence="13">
    <location>
        <begin position="914"/>
        <end position="923"/>
    </location>
</feature>
<dbReference type="Pfam" id="PF24179">
    <property type="entry name" value="NTE_Ploop"/>
    <property type="match status" value="1"/>
</dbReference>
<proteinExistence type="inferred from homology"/>
<evidence type="ECO:0000256" key="13">
    <source>
        <dbReference type="SAM" id="MobiDB-lite"/>
    </source>
</evidence>
<dbReference type="PANTHER" id="PTHR14226:SF29">
    <property type="entry name" value="NEUROPATHY TARGET ESTERASE SWS"/>
    <property type="match status" value="1"/>
</dbReference>
<gene>
    <name evidence="16" type="primary">NTE1</name>
    <name evidence="16" type="ORF">GGI15_004664</name>
</gene>
<feature type="region of interest" description="Disordered" evidence="13">
    <location>
        <begin position="686"/>
        <end position="713"/>
    </location>
</feature>
<feature type="region of interest" description="Disordered" evidence="13">
    <location>
        <begin position="485"/>
        <end position="509"/>
    </location>
</feature>
<evidence type="ECO:0000256" key="11">
    <source>
        <dbReference type="PROSITE-ProRule" id="PRU01161"/>
    </source>
</evidence>
<feature type="compositionally biased region" description="Basic and acidic residues" evidence="13">
    <location>
        <begin position="893"/>
        <end position="905"/>
    </location>
</feature>
<keyword evidence="17" id="KW-1185">Reference proteome</keyword>
<organism evidence="16 17">
    <name type="scientific">Coemansia interrupta</name>
    <dbReference type="NCBI Taxonomy" id="1126814"/>
    <lineage>
        <taxon>Eukaryota</taxon>
        <taxon>Fungi</taxon>
        <taxon>Fungi incertae sedis</taxon>
        <taxon>Zoopagomycota</taxon>
        <taxon>Kickxellomycotina</taxon>
        <taxon>Kickxellomycetes</taxon>
        <taxon>Kickxellales</taxon>
        <taxon>Kickxellaceae</taxon>
        <taxon>Coemansia</taxon>
    </lineage>
</organism>
<dbReference type="EMBL" id="JANBUM010000450">
    <property type="protein sequence ID" value="KAJ2776966.1"/>
    <property type="molecule type" value="Genomic_DNA"/>
</dbReference>
<dbReference type="EC" id="3.1.1.5" evidence="3 12"/>
<comment type="function">
    <text evidence="12">Intracellular phospholipase B that catalyzes the double deacylation of phosphatidylcholine (PC) to glycerophosphocholine (GroPCho). Plays an important role in membrane lipid homeostasis.</text>
</comment>
<comment type="catalytic activity">
    <reaction evidence="12">
        <text>a 1-acyl-sn-glycero-3-phosphocholine + H2O = sn-glycerol 3-phosphocholine + a fatty acid + H(+)</text>
        <dbReference type="Rhea" id="RHEA:15177"/>
        <dbReference type="ChEBI" id="CHEBI:15377"/>
        <dbReference type="ChEBI" id="CHEBI:15378"/>
        <dbReference type="ChEBI" id="CHEBI:16870"/>
        <dbReference type="ChEBI" id="CHEBI:28868"/>
        <dbReference type="ChEBI" id="CHEBI:58168"/>
        <dbReference type="EC" id="3.1.1.5"/>
    </reaction>
</comment>
<feature type="short sequence motif" description="GXSXG" evidence="11">
    <location>
        <begin position="1427"/>
        <end position="1431"/>
    </location>
</feature>
<dbReference type="Pfam" id="PF00027">
    <property type="entry name" value="cNMP_binding"/>
    <property type="match status" value="1"/>
</dbReference>
<dbReference type="PANTHER" id="PTHR14226">
    <property type="entry name" value="NEUROPATHY TARGET ESTERASE/SWISS CHEESE D.MELANOGASTER"/>
    <property type="match status" value="1"/>
</dbReference>
<dbReference type="OrthoDB" id="421051at2759"/>
<evidence type="ECO:0000256" key="12">
    <source>
        <dbReference type="RuleBase" id="RU362043"/>
    </source>
</evidence>
<evidence type="ECO:0000256" key="1">
    <source>
        <dbReference type="ARBA" id="ARBA00004370"/>
    </source>
</evidence>
<dbReference type="GO" id="GO:0016042">
    <property type="term" value="P:lipid catabolic process"/>
    <property type="evidence" value="ECO:0007669"/>
    <property type="project" value="UniProtKB-KW"/>
</dbReference>
<feature type="domain" description="Cyclic nucleotide-binding" evidence="14">
    <location>
        <begin position="820"/>
        <end position="860"/>
    </location>
</feature>
<feature type="region of interest" description="Disordered" evidence="13">
    <location>
        <begin position="865"/>
        <end position="928"/>
    </location>
</feature>
<dbReference type="GO" id="GO:0005789">
    <property type="term" value="C:endoplasmic reticulum membrane"/>
    <property type="evidence" value="ECO:0007669"/>
    <property type="project" value="UniProtKB-SubCell"/>
</dbReference>
<comment type="subcellular location">
    <subcellularLocation>
        <location evidence="12">Endoplasmic reticulum membrane</location>
    </subcellularLocation>
    <subcellularLocation>
        <location evidence="1">Membrane</location>
    </subcellularLocation>
</comment>
<dbReference type="CDD" id="cd00038">
    <property type="entry name" value="CAP_ED"/>
    <property type="match status" value="1"/>
</dbReference>
<evidence type="ECO:0000256" key="2">
    <source>
        <dbReference type="ARBA" id="ARBA00006636"/>
    </source>
</evidence>
<keyword evidence="7 12" id="KW-0442">Lipid degradation</keyword>
<dbReference type="Gene3D" id="2.60.120.10">
    <property type="entry name" value="Jelly Rolls"/>
    <property type="match status" value="3"/>
</dbReference>
<dbReference type="Gene3D" id="3.40.1090.10">
    <property type="entry name" value="Cytosolic phospholipase A2 catalytic domain"/>
    <property type="match status" value="1"/>
</dbReference>
<dbReference type="InterPro" id="IPR016035">
    <property type="entry name" value="Acyl_Trfase/lysoPLipase"/>
</dbReference>
<keyword evidence="9 12" id="KW-0443">Lipid metabolism</keyword>
<comment type="caution">
    <text evidence="16">The sequence shown here is derived from an EMBL/GenBank/DDBJ whole genome shotgun (WGS) entry which is preliminary data.</text>
</comment>
<evidence type="ECO:0000256" key="4">
    <source>
        <dbReference type="ARBA" id="ARBA00018317"/>
    </source>
</evidence>
<reference evidence="16" key="1">
    <citation type="submission" date="2022-07" db="EMBL/GenBank/DDBJ databases">
        <title>Phylogenomic reconstructions and comparative analyses of Kickxellomycotina fungi.</title>
        <authorList>
            <person name="Reynolds N.K."/>
            <person name="Stajich J.E."/>
            <person name="Barry K."/>
            <person name="Grigoriev I.V."/>
            <person name="Crous P."/>
            <person name="Smith M.E."/>
        </authorList>
    </citation>
    <scope>NUCLEOTIDE SEQUENCE</scope>
    <source>
        <strain evidence="16">BCRC 34489</strain>
    </source>
</reference>
<feature type="non-terminal residue" evidence="16">
    <location>
        <position position="1433"/>
    </location>
</feature>
<keyword evidence="8 12" id="KW-1133">Transmembrane helix</keyword>
<feature type="region of interest" description="Disordered" evidence="13">
    <location>
        <begin position="759"/>
        <end position="785"/>
    </location>
</feature>
<feature type="compositionally biased region" description="Low complexity" evidence="13">
    <location>
        <begin position="759"/>
        <end position="779"/>
    </location>
</feature>
<comment type="caution">
    <text evidence="11">Lacks conserved residue(s) required for the propagation of feature annotation.</text>
</comment>
<evidence type="ECO:0000256" key="7">
    <source>
        <dbReference type="ARBA" id="ARBA00022963"/>
    </source>
</evidence>
<accession>A0A9W8H573</accession>
<keyword evidence="6 12" id="KW-0378">Hydrolase</keyword>
<feature type="transmembrane region" description="Helical" evidence="12">
    <location>
        <begin position="65"/>
        <end position="89"/>
    </location>
</feature>
<dbReference type="InterPro" id="IPR018490">
    <property type="entry name" value="cNMP-bd_dom_sf"/>
</dbReference>
<dbReference type="PROSITE" id="PS51635">
    <property type="entry name" value="PNPLA"/>
    <property type="match status" value="1"/>
</dbReference>
<dbReference type="InterPro" id="IPR002641">
    <property type="entry name" value="PNPLA_dom"/>
</dbReference>
<evidence type="ECO:0000256" key="8">
    <source>
        <dbReference type="ARBA" id="ARBA00022989"/>
    </source>
</evidence>
<evidence type="ECO:0000313" key="16">
    <source>
        <dbReference type="EMBL" id="KAJ2776966.1"/>
    </source>
</evidence>
<sequence>MTHPRFKPLSLRLSCWGIGALLVCALALAATAISTTYSTQPIIQNTDVQQIELSLPSDRNIFLRLAYSLAMTLGMLLVLSTVVVSFLLTEIMLPLARNIGYLLLHATGSAWILCGLVLLGCVAGLYYFRYYYTAPRRTSAGAKDGLKRMDRPDSGFDLHPDVIRSEDFDGTNYMASLEARGNSAKRAQFSGLGTPYNADRGSGSGSGGSTAGVGFPAEFLSMFMKSISIFGYIEEPVFREFSRQLQTRRLLAGECMFDSDGDRDDQNFYVVIDGQVQVYLVDDDAKAGSDLSSQAAGGTQNLATDPVAPGTGSALGSLPNSGWGSEMYDGLGVQYSSGGDSGASPCLNPNDMGGNGSADAYYSDDENMLSMEQEQEQQSKAILLNVVGPGDVLSSLFSILSLFTEDVPLKSAPLADIDRPKQMSLPSNIRGLHEAGLADFPFNESAHLHHHGVYQQTRATGSAAMASESQESLFGISIPPDSPTHDHVGFSSRPLSKQHLRPQAATGAAEPRALRPNVIARATMDTTLAMIPVNAFQRVTRLYPKAAAHILQVILTRLQRVTFATLYDYLNLPHELVSVERALTELARCPLPATISQCSVLHQISRTYAHLNGKPLASVPPQSPMFETRRSSILSSRTSPAMRAAVEGTGSSVLQAGWKIDHQNMLALARKQQLLQQQTSLTLVPMSTSESAGEATGGVGRHRRSGSDVDLAASVPSSDDIDALRMRVLQQVCASLGVNPYAIDGRNAPAPAASTLVTAASGEKTSGSASSTAAASRRSSMQRRTLPRTEHLLPLLQTIAVPDHKRKTESMQALMDIPSLVSELELYHLPDGFMLTEQGKRPQGLYVVLEGKVDITHRDSVSDFTGATRSRDDDISASQLSEATRRMTSMARDGNERIESRDPKLRSQHIRTDSYGNRRQAQSAYPRPMDLRLGTSGSEADAVHAHRPYTLRSGDIIGYLPALTDMASLYTARSRGAVIVGFLSRWALDRISERFPIVLMTLARRLTAKLPSAILNIDYALEWVQVKASQMVYRQGETSDAVYVVLSGRLRAFSETDGAVSILAEYGQGQSVGEPNLLLSEPSLFNLHAIRDSELVRIPTAMFRALMQSAPHLTFHLSRTLAVRAAQSLQQTQQLQQGAGQRSVLTGGVRCHNRNLKSVALIPVNSDVPIHAFAEELERTLRDVAGSIALLDHTAVSRVLGRHAFSRIAGLKLVGWITELEQRCRLLLHVADGGISSQWTRQCIRHSDFILLVGLGDGDPAVGEFERLLLALKTTARKELVLLHEARSCRRGSTREWLRRRPWVHAHHHVQMPANTMLSAGTSQGRHEGADLDDSFAAPLAFPTLTALGLGRIRRGLARYYRRVVREPQFTPATSQGHRSDVARLARYLCGTSVGVVLSGGGARGIALLGVLQAFEEAGIPVDMVGGTSIGAL</sequence>
<feature type="transmembrane region" description="Helical" evidence="12">
    <location>
        <begin position="101"/>
        <end position="128"/>
    </location>
</feature>
<dbReference type="SUPFAM" id="SSF52151">
    <property type="entry name" value="FabD/lysophospholipase-like"/>
    <property type="match status" value="1"/>
</dbReference>
<feature type="compositionally biased region" description="Polar residues" evidence="13">
    <location>
        <begin position="290"/>
        <end position="303"/>
    </location>
</feature>
<dbReference type="InterPro" id="IPR050301">
    <property type="entry name" value="NTE"/>
</dbReference>
<dbReference type="GO" id="GO:0004622">
    <property type="term" value="F:phosphatidylcholine lysophospholipase activity"/>
    <property type="evidence" value="ECO:0007669"/>
    <property type="project" value="UniProtKB-EC"/>
</dbReference>
<dbReference type="Pfam" id="PF01734">
    <property type="entry name" value="Patatin"/>
    <property type="match status" value="1"/>
</dbReference>
<name>A0A9W8H573_9FUNG</name>
<dbReference type="SUPFAM" id="SSF51206">
    <property type="entry name" value="cAMP-binding domain-like"/>
    <property type="match status" value="3"/>
</dbReference>
<feature type="region of interest" description="Disordered" evidence="13">
    <location>
        <begin position="290"/>
        <end position="311"/>
    </location>
</feature>
<evidence type="ECO:0000256" key="3">
    <source>
        <dbReference type="ARBA" id="ARBA00013274"/>
    </source>
</evidence>
<keyword evidence="12" id="KW-0256">Endoplasmic reticulum</keyword>
<evidence type="ECO:0000256" key="6">
    <source>
        <dbReference type="ARBA" id="ARBA00022801"/>
    </source>
</evidence>
<comment type="similarity">
    <text evidence="2 12">Belongs to the NTE family.</text>
</comment>
<feature type="domain" description="Cyclic nucleotide-binding" evidence="14">
    <location>
        <begin position="998"/>
        <end position="1107"/>
    </location>
</feature>
<feature type="domain" description="PNPLA" evidence="15">
    <location>
        <begin position="1396"/>
        <end position="1433"/>
    </location>
</feature>
<dbReference type="GO" id="GO:0046486">
    <property type="term" value="P:glycerolipid metabolic process"/>
    <property type="evidence" value="ECO:0007669"/>
    <property type="project" value="UniProtKB-ARBA"/>
</dbReference>
<evidence type="ECO:0000256" key="10">
    <source>
        <dbReference type="ARBA" id="ARBA00023136"/>
    </source>
</evidence>
<evidence type="ECO:0000259" key="15">
    <source>
        <dbReference type="PROSITE" id="PS51635"/>
    </source>
</evidence>
<dbReference type="InterPro" id="IPR014710">
    <property type="entry name" value="RmlC-like_jellyroll"/>
</dbReference>
<protein>
    <recommendedName>
        <fullName evidence="4 12">Lysophospholipase NTE1</fullName>
        <ecNumber evidence="3 12">3.1.1.5</ecNumber>
    </recommendedName>
    <alternativeName>
        <fullName evidence="12">Intracellular phospholipase B</fullName>
    </alternativeName>
</protein>
<evidence type="ECO:0000256" key="9">
    <source>
        <dbReference type="ARBA" id="ARBA00023098"/>
    </source>
</evidence>
<evidence type="ECO:0000256" key="5">
    <source>
        <dbReference type="ARBA" id="ARBA00022692"/>
    </source>
</evidence>
<dbReference type="Proteomes" id="UP001140172">
    <property type="component" value="Unassembled WGS sequence"/>
</dbReference>
<feature type="short sequence motif" description="GXGXXG" evidence="11">
    <location>
        <begin position="1400"/>
        <end position="1405"/>
    </location>
</feature>
<evidence type="ECO:0000259" key="14">
    <source>
        <dbReference type="PROSITE" id="PS50042"/>
    </source>
</evidence>
<dbReference type="SMART" id="SM00100">
    <property type="entry name" value="cNMP"/>
    <property type="match status" value="1"/>
</dbReference>
<dbReference type="InterPro" id="IPR056556">
    <property type="entry name" value="NTE1_P-loop_dom"/>
</dbReference>
<keyword evidence="10 12" id="KW-0472">Membrane</keyword>
<dbReference type="InterPro" id="IPR000595">
    <property type="entry name" value="cNMP-bd_dom"/>
</dbReference>
<evidence type="ECO:0000313" key="17">
    <source>
        <dbReference type="Proteomes" id="UP001140172"/>
    </source>
</evidence>
<keyword evidence="5 12" id="KW-0812">Transmembrane</keyword>